<dbReference type="EMBL" id="WWTN01000001">
    <property type="protein sequence ID" value="MZH54348.1"/>
    <property type="molecule type" value="Genomic_DNA"/>
</dbReference>
<comment type="caution">
    <text evidence="1">The sequence shown here is derived from an EMBL/GenBank/DDBJ whole genome shotgun (WGS) entry which is preliminary data.</text>
</comment>
<evidence type="ECO:0008006" key="4">
    <source>
        <dbReference type="Google" id="ProtNLM"/>
    </source>
</evidence>
<sequence length="76" mass="8708">MKKVIPKGHQVETYRKFHDAEYLRSIGMATQIQEQREKNAILDSFEDGVEQGIKQGVEQGIKQGVEQGKKKVKDCF</sequence>
<dbReference type="AlphaFoldDB" id="A0AAP2UNI9"/>
<evidence type="ECO:0000313" key="2">
    <source>
        <dbReference type="EMBL" id="MZH54348.1"/>
    </source>
</evidence>
<organism evidence="1 3">
    <name type="scientific">Clostridium innocuum</name>
    <dbReference type="NCBI Taxonomy" id="1522"/>
    <lineage>
        <taxon>Bacteria</taxon>
        <taxon>Bacillati</taxon>
        <taxon>Bacillota</taxon>
        <taxon>Clostridia</taxon>
        <taxon>Eubacteriales</taxon>
        <taxon>Clostridiaceae</taxon>
        <taxon>Clostridium</taxon>
    </lineage>
</organism>
<accession>A0AAP2UNI9</accession>
<evidence type="ECO:0000313" key="1">
    <source>
        <dbReference type="EMBL" id="MCR0233566.1"/>
    </source>
</evidence>
<reference evidence="2" key="1">
    <citation type="journal article" date="2019" name="Nat. Med.">
        <title>A library of human gut bacterial isolates paired with longitudinal multiomics data enables mechanistic microbiome research.</title>
        <authorList>
            <person name="Poyet M."/>
            <person name="Groussin M."/>
            <person name="Gibbons S.M."/>
            <person name="Avila-Pacheco J."/>
            <person name="Jiang X."/>
            <person name="Kearney S.M."/>
            <person name="Perrotta A.R."/>
            <person name="Berdy B."/>
            <person name="Zhao S."/>
            <person name="Lieberman T.D."/>
            <person name="Swanson P.K."/>
            <person name="Smith M."/>
            <person name="Roesemann S."/>
            <person name="Alexander J.E."/>
            <person name="Rich S.A."/>
            <person name="Livny J."/>
            <person name="Vlamakis H."/>
            <person name="Clish C."/>
            <person name="Bullock K."/>
            <person name="Deik A."/>
            <person name="Scott J."/>
            <person name="Pierce K.A."/>
            <person name="Xavier R.J."/>
            <person name="Alm E.J."/>
        </authorList>
    </citation>
    <scope>NUCLEOTIDE SEQUENCE</scope>
    <source>
        <strain evidence="2">BIOML-A12</strain>
    </source>
</reference>
<proteinExistence type="predicted"/>
<evidence type="ECO:0000313" key="3">
    <source>
        <dbReference type="Proteomes" id="UP001203972"/>
    </source>
</evidence>
<gene>
    <name evidence="2" type="ORF">GT664_00940</name>
    <name evidence="1" type="ORF">MKC95_12380</name>
</gene>
<name>A0AAP2UNI9_CLOIN</name>
<dbReference type="RefSeq" id="WP_008816675.1">
    <property type="nucleotide sequence ID" value="NZ_AP025565.1"/>
</dbReference>
<dbReference type="EMBL" id="JAKTMA010000020">
    <property type="protein sequence ID" value="MCR0233566.1"/>
    <property type="molecule type" value="Genomic_DNA"/>
</dbReference>
<reference evidence="1" key="2">
    <citation type="journal article" date="2022" name="Clin. Infect. Dis.">
        <title>Association between Clostridium innocuum and antibiotic-associated diarrhea in adults and children: A cross-sectional study and comparative genomics analysis.</title>
        <authorList>
            <person name="Cherny K.E."/>
            <person name="Muscat E.B."/>
            <person name="Balaji A."/>
            <person name="Mukherjee J."/>
            <person name="Ozer E.A."/>
            <person name="Angarone M.P."/>
            <person name="Hauser A.R."/>
            <person name="Sichel J.S."/>
            <person name="Amponsah E."/>
            <person name="Kociolek L.K."/>
        </authorList>
    </citation>
    <scope>NUCLEOTIDE SEQUENCE</scope>
    <source>
        <strain evidence="1">NU1-AC-029v</strain>
    </source>
</reference>
<protein>
    <recommendedName>
        <fullName evidence="4">Flagellar assembly protein H</fullName>
    </recommendedName>
</protein>
<dbReference type="Proteomes" id="UP001203972">
    <property type="component" value="Unassembled WGS sequence"/>
</dbReference>
<dbReference type="Proteomes" id="UP000604383">
    <property type="component" value="Unassembled WGS sequence"/>
</dbReference>